<sequence length="150" mass="16276">MPSQVVRLRLADTQQEEASGSGHGVMDTKSRDDGSLQRVTFLCGSEVLLRLDSNGELAHAMGVELGIWSQRYVLLAEDGVVKVLNLKEGGKITNSNAEDMLSISRRVAYSPISRHSTSPTSGTTSTWEAACAHEAFNFFSMSFLCNDSTC</sequence>
<dbReference type="Gramene" id="KXG19919">
    <property type="protein sequence ID" value="KXG19919"/>
    <property type="gene ID" value="SORBI_3010G134200"/>
</dbReference>
<proteinExistence type="predicted"/>
<keyword evidence="2" id="KW-1185">Reference proteome</keyword>
<dbReference type="Proteomes" id="UP000000768">
    <property type="component" value="Chromosome 10"/>
</dbReference>
<dbReference type="AlphaFoldDB" id="A0A194YIX0"/>
<reference evidence="1 2" key="1">
    <citation type="journal article" date="2009" name="Nature">
        <title>The Sorghum bicolor genome and the diversification of grasses.</title>
        <authorList>
            <person name="Paterson A.H."/>
            <person name="Bowers J.E."/>
            <person name="Bruggmann R."/>
            <person name="Dubchak I."/>
            <person name="Grimwood J."/>
            <person name="Gundlach H."/>
            <person name="Haberer G."/>
            <person name="Hellsten U."/>
            <person name="Mitros T."/>
            <person name="Poliakov A."/>
            <person name="Schmutz J."/>
            <person name="Spannagl M."/>
            <person name="Tang H."/>
            <person name="Wang X."/>
            <person name="Wicker T."/>
            <person name="Bharti A.K."/>
            <person name="Chapman J."/>
            <person name="Feltus F.A."/>
            <person name="Gowik U."/>
            <person name="Grigoriev I.V."/>
            <person name="Lyons E."/>
            <person name="Maher C.A."/>
            <person name="Martis M."/>
            <person name="Narechania A."/>
            <person name="Otillar R.P."/>
            <person name="Penning B.W."/>
            <person name="Salamov A.A."/>
            <person name="Wang Y."/>
            <person name="Zhang L."/>
            <person name="Carpita N.C."/>
            <person name="Freeling M."/>
            <person name="Gingle A.R."/>
            <person name="Hash C.T."/>
            <person name="Keller B."/>
            <person name="Klein P."/>
            <person name="Kresovich S."/>
            <person name="McCann M.C."/>
            <person name="Ming R."/>
            <person name="Peterson D.G."/>
            <person name="Mehboob-ur-Rahman"/>
            <person name="Ware D."/>
            <person name="Westhoff P."/>
            <person name="Mayer K.F."/>
            <person name="Messing J."/>
            <person name="Rokhsar D.S."/>
        </authorList>
    </citation>
    <scope>NUCLEOTIDE SEQUENCE [LARGE SCALE GENOMIC DNA]</scope>
    <source>
        <strain evidence="2">cv. BTx623</strain>
    </source>
</reference>
<accession>A0A194YIX0</accession>
<dbReference type="EMBL" id="CM000769">
    <property type="protein sequence ID" value="KXG19919.1"/>
    <property type="molecule type" value="Genomic_DNA"/>
</dbReference>
<dbReference type="STRING" id="4558.A0A194YIX0"/>
<gene>
    <name evidence="1" type="ORF">SORBI_3010G134200</name>
</gene>
<dbReference type="Gene3D" id="3.40.30.10">
    <property type="entry name" value="Glutaredoxin"/>
    <property type="match status" value="1"/>
</dbReference>
<evidence type="ECO:0000313" key="2">
    <source>
        <dbReference type="Proteomes" id="UP000000768"/>
    </source>
</evidence>
<dbReference type="GO" id="GO:0008379">
    <property type="term" value="F:thioredoxin peroxidase activity"/>
    <property type="evidence" value="ECO:0000318"/>
    <property type="project" value="GO_Central"/>
</dbReference>
<dbReference type="GO" id="GO:0042744">
    <property type="term" value="P:hydrogen peroxide catabolic process"/>
    <property type="evidence" value="ECO:0000318"/>
    <property type="project" value="GO_Central"/>
</dbReference>
<reference evidence="2" key="2">
    <citation type="journal article" date="2018" name="Plant J.">
        <title>The Sorghum bicolor reference genome: improved assembly, gene annotations, a transcriptome atlas, and signatures of genome organization.</title>
        <authorList>
            <person name="McCormick R.F."/>
            <person name="Truong S.K."/>
            <person name="Sreedasyam A."/>
            <person name="Jenkins J."/>
            <person name="Shu S."/>
            <person name="Sims D."/>
            <person name="Kennedy M."/>
            <person name="Amirebrahimi M."/>
            <person name="Weers B.D."/>
            <person name="McKinley B."/>
            <person name="Mattison A."/>
            <person name="Morishige D.T."/>
            <person name="Grimwood J."/>
            <person name="Schmutz J."/>
            <person name="Mullet J.E."/>
        </authorList>
    </citation>
    <scope>NUCLEOTIDE SEQUENCE [LARGE SCALE GENOMIC DNA]</scope>
    <source>
        <strain evidence="2">cv. BTx623</strain>
    </source>
</reference>
<name>A0A194YIX0_SORBI</name>
<organism evidence="1 2">
    <name type="scientific">Sorghum bicolor</name>
    <name type="common">Sorghum</name>
    <name type="synonym">Sorghum vulgare</name>
    <dbReference type="NCBI Taxonomy" id="4558"/>
    <lineage>
        <taxon>Eukaryota</taxon>
        <taxon>Viridiplantae</taxon>
        <taxon>Streptophyta</taxon>
        <taxon>Embryophyta</taxon>
        <taxon>Tracheophyta</taxon>
        <taxon>Spermatophyta</taxon>
        <taxon>Magnoliopsida</taxon>
        <taxon>Liliopsida</taxon>
        <taxon>Poales</taxon>
        <taxon>Poaceae</taxon>
        <taxon>PACMAD clade</taxon>
        <taxon>Panicoideae</taxon>
        <taxon>Andropogonodae</taxon>
        <taxon>Andropogoneae</taxon>
        <taxon>Sorghinae</taxon>
        <taxon>Sorghum</taxon>
    </lineage>
</organism>
<dbReference type="GO" id="GO:0045454">
    <property type="term" value="P:cell redox homeostasis"/>
    <property type="evidence" value="ECO:0000318"/>
    <property type="project" value="GO_Central"/>
</dbReference>
<dbReference type="InParanoid" id="A0A194YIX0"/>
<dbReference type="GO" id="GO:0005737">
    <property type="term" value="C:cytoplasm"/>
    <property type="evidence" value="ECO:0000318"/>
    <property type="project" value="GO_Central"/>
</dbReference>
<dbReference type="GO" id="GO:0034599">
    <property type="term" value="P:cellular response to oxidative stress"/>
    <property type="evidence" value="ECO:0000318"/>
    <property type="project" value="GO_Central"/>
</dbReference>
<evidence type="ECO:0000313" key="1">
    <source>
        <dbReference type="EMBL" id="KXG19919.1"/>
    </source>
</evidence>
<protein>
    <submittedName>
        <fullName evidence="1">Uncharacterized protein</fullName>
    </submittedName>
</protein>